<protein>
    <submittedName>
        <fullName evidence="2">Uncharacterized protein</fullName>
    </submittedName>
</protein>
<reference evidence="2 3" key="1">
    <citation type="submission" date="2017-06" db="EMBL/GenBank/DDBJ databases">
        <authorList>
            <person name="Kim H.J."/>
            <person name="Triplett B.A."/>
        </authorList>
    </citation>
    <scope>NUCLEOTIDE SEQUENCE [LARGE SCALE GENOMIC DNA]</scope>
    <source>
        <strain evidence="2 3">DSM 11445</strain>
    </source>
</reference>
<evidence type="ECO:0000256" key="1">
    <source>
        <dbReference type="SAM" id="Phobius"/>
    </source>
</evidence>
<keyword evidence="1" id="KW-1133">Transmembrane helix</keyword>
<feature type="transmembrane region" description="Helical" evidence="1">
    <location>
        <begin position="106"/>
        <end position="123"/>
    </location>
</feature>
<evidence type="ECO:0000313" key="2">
    <source>
        <dbReference type="EMBL" id="SNS97173.1"/>
    </source>
</evidence>
<name>A0A239IVZ2_9RHOB</name>
<dbReference type="RefSeq" id="WP_089279441.1">
    <property type="nucleotide sequence ID" value="NZ_FZON01000046.1"/>
</dbReference>
<sequence>MPARLATPVLTLCLAGAATAVWRLLYPLTDWAGVALGLLALLVFMSNWQVGITLHRARLQAALQPDSPLRHWLTGRVRTFLSAFAFACAFLVLAAAQVLEADPLELTLYGVLTGLTALTTCGSRHILLRHLRPPFAAAAAVTLSTLICGLIFTPLLFVAAWTYKSFPGEIRGAATLAEAALAGLRDLPPRGGWIAEALAPIRAFEAAKLWLATRAAWAGWGPLLFAAESAVFSFVLARAAALMSLIVASTAGSKDP</sequence>
<proteinExistence type="predicted"/>
<feature type="transmembrane region" description="Helical" evidence="1">
    <location>
        <begin position="80"/>
        <end position="100"/>
    </location>
</feature>
<dbReference type="EMBL" id="FZON01000046">
    <property type="protein sequence ID" value="SNS97173.1"/>
    <property type="molecule type" value="Genomic_DNA"/>
</dbReference>
<dbReference type="AlphaFoldDB" id="A0A239IVZ2"/>
<keyword evidence="1" id="KW-0472">Membrane</keyword>
<accession>A0A239IVZ2</accession>
<organism evidence="2 3">
    <name type="scientific">Antarctobacter heliothermus</name>
    <dbReference type="NCBI Taxonomy" id="74033"/>
    <lineage>
        <taxon>Bacteria</taxon>
        <taxon>Pseudomonadati</taxon>
        <taxon>Pseudomonadota</taxon>
        <taxon>Alphaproteobacteria</taxon>
        <taxon>Rhodobacterales</taxon>
        <taxon>Roseobacteraceae</taxon>
        <taxon>Antarctobacter</taxon>
    </lineage>
</organism>
<feature type="transmembrane region" description="Helical" evidence="1">
    <location>
        <begin position="135"/>
        <end position="161"/>
    </location>
</feature>
<feature type="transmembrane region" description="Helical" evidence="1">
    <location>
        <begin position="30"/>
        <end position="48"/>
    </location>
</feature>
<gene>
    <name evidence="2" type="ORF">SAMN04488078_10467</name>
</gene>
<evidence type="ECO:0000313" key="3">
    <source>
        <dbReference type="Proteomes" id="UP000198440"/>
    </source>
</evidence>
<dbReference type="Proteomes" id="UP000198440">
    <property type="component" value="Unassembled WGS sequence"/>
</dbReference>
<keyword evidence="1" id="KW-0812">Transmembrane</keyword>
<dbReference type="OrthoDB" id="7867631at2"/>